<sequence>MLKMVLISFYIIGLIYGSEVKVVDPNMAGNYDHIELFLSSFMNNYTHTQYNMSTCLTPKTQANLDQILASSLGYLILLDFDQVLQSYEQFLISLADACEICGLNQVEMSLKQGMSEKSKVWFEINLAYNSEKILNLVESLKGELELKHYIEAGGTLGTITSILIPFNPPHKLSLNFDQSIYLSWWKGFIYTLSINPKKPGPCYAFLSKFANQTINPAMDISLLIQGKLLGFNNLFGDLAKSLTFVKTNYTDVCMLDQLEANFIELFSKAGVEELFARYVSRALSINTSILNIKNCQMSFYACGQGVGTLIKYLLNWSIN</sequence>
<accession>A0A1R2C0F9</accession>
<keyword evidence="3" id="KW-1185">Reference proteome</keyword>
<protein>
    <submittedName>
        <fullName evidence="2">Uncharacterized protein</fullName>
    </submittedName>
</protein>
<evidence type="ECO:0000256" key="1">
    <source>
        <dbReference type="SAM" id="SignalP"/>
    </source>
</evidence>
<dbReference type="EMBL" id="MPUH01000338">
    <property type="protein sequence ID" value="OMJ82496.1"/>
    <property type="molecule type" value="Genomic_DNA"/>
</dbReference>
<dbReference type="OrthoDB" id="324784at2759"/>
<comment type="caution">
    <text evidence="2">The sequence shown here is derived from an EMBL/GenBank/DDBJ whole genome shotgun (WGS) entry which is preliminary data.</text>
</comment>
<gene>
    <name evidence="2" type="ORF">SteCoe_16783</name>
</gene>
<proteinExistence type="predicted"/>
<keyword evidence="1" id="KW-0732">Signal</keyword>
<evidence type="ECO:0000313" key="2">
    <source>
        <dbReference type="EMBL" id="OMJ82496.1"/>
    </source>
</evidence>
<feature type="signal peptide" evidence="1">
    <location>
        <begin position="1"/>
        <end position="17"/>
    </location>
</feature>
<feature type="chain" id="PRO_5012887380" evidence="1">
    <location>
        <begin position="18"/>
        <end position="319"/>
    </location>
</feature>
<name>A0A1R2C0F9_9CILI</name>
<reference evidence="2 3" key="1">
    <citation type="submission" date="2016-11" db="EMBL/GenBank/DDBJ databases">
        <title>The macronuclear genome of Stentor coeruleus: a giant cell with tiny introns.</title>
        <authorList>
            <person name="Slabodnick M."/>
            <person name="Ruby J.G."/>
            <person name="Reiff S.B."/>
            <person name="Swart E.C."/>
            <person name="Gosai S."/>
            <person name="Prabakaran S."/>
            <person name="Witkowska E."/>
            <person name="Larue G.E."/>
            <person name="Fisher S."/>
            <person name="Freeman R.M."/>
            <person name="Gunawardena J."/>
            <person name="Chu W."/>
            <person name="Stover N.A."/>
            <person name="Gregory B.D."/>
            <person name="Nowacki M."/>
            <person name="Derisi J."/>
            <person name="Roy S.W."/>
            <person name="Marshall W.F."/>
            <person name="Sood P."/>
        </authorList>
    </citation>
    <scope>NUCLEOTIDE SEQUENCE [LARGE SCALE GENOMIC DNA]</scope>
    <source>
        <strain evidence="2">WM001</strain>
    </source>
</reference>
<dbReference type="Proteomes" id="UP000187209">
    <property type="component" value="Unassembled WGS sequence"/>
</dbReference>
<organism evidence="2 3">
    <name type="scientific">Stentor coeruleus</name>
    <dbReference type="NCBI Taxonomy" id="5963"/>
    <lineage>
        <taxon>Eukaryota</taxon>
        <taxon>Sar</taxon>
        <taxon>Alveolata</taxon>
        <taxon>Ciliophora</taxon>
        <taxon>Postciliodesmatophora</taxon>
        <taxon>Heterotrichea</taxon>
        <taxon>Heterotrichida</taxon>
        <taxon>Stentoridae</taxon>
        <taxon>Stentor</taxon>
    </lineage>
</organism>
<evidence type="ECO:0000313" key="3">
    <source>
        <dbReference type="Proteomes" id="UP000187209"/>
    </source>
</evidence>
<dbReference type="AlphaFoldDB" id="A0A1R2C0F9"/>